<dbReference type="Proteomes" id="UP000831947">
    <property type="component" value="Chromosome"/>
</dbReference>
<dbReference type="PIRSF" id="PIRSF000110">
    <property type="entry name" value="G6PD"/>
    <property type="match status" value="1"/>
</dbReference>
<accession>A0ABY4PED1</accession>
<feature type="binding site" evidence="7">
    <location>
        <position position="47"/>
    </location>
    <ligand>
        <name>NADP(+)</name>
        <dbReference type="ChEBI" id="CHEBI:58349"/>
    </ligand>
</feature>
<keyword evidence="11" id="KW-1185">Reference proteome</keyword>
<organism evidence="10 11">
    <name type="scientific">Bombilactobacillus thymidiniphilus</name>
    <dbReference type="NCBI Taxonomy" id="2923363"/>
    <lineage>
        <taxon>Bacteria</taxon>
        <taxon>Bacillati</taxon>
        <taxon>Bacillota</taxon>
        <taxon>Bacilli</taxon>
        <taxon>Lactobacillales</taxon>
        <taxon>Lactobacillaceae</taxon>
        <taxon>Bombilactobacillus</taxon>
    </lineage>
</organism>
<evidence type="ECO:0000256" key="7">
    <source>
        <dbReference type="HAMAP-Rule" id="MF_00966"/>
    </source>
</evidence>
<dbReference type="InterPro" id="IPR001282">
    <property type="entry name" value="G6P_DH"/>
</dbReference>
<dbReference type="PANTHER" id="PTHR23429:SF0">
    <property type="entry name" value="GLUCOSE-6-PHOSPHATE 1-DEHYDROGENASE"/>
    <property type="match status" value="1"/>
</dbReference>
<dbReference type="SUPFAM" id="SSF51735">
    <property type="entry name" value="NAD(P)-binding Rossmann-fold domains"/>
    <property type="match status" value="1"/>
</dbReference>
<dbReference type="HAMAP" id="MF_00966">
    <property type="entry name" value="G6PD"/>
    <property type="match status" value="1"/>
</dbReference>
<sequence length="495" mass="56600">MAQEQRLIFIIFGGSGDLAHRKLYPALFKLYVKGYLRQHFAVIGTARRQWSHEYFRQTVMESVVADIGDQEQIASFAQHFYYQSHDVNDAEHYIALKKLSAQLNDQYSAGNNQVFYMAVAPKFFGTVASHINSEHLLNEQGFNRLVIEKPFGRDLASAKALNDSISKTFAEDQIYRIDHYLGKEMVQALPIIRFTNPLLAAVWNNQYISNVQITLSETLGVGERAGYYETAGTLRDMIQNHALQILGLIAMDRPAEFTASAIHDQKSKLFSQLQLYSAEQVDQNFVRGQYGPDAKEYQQGYREADNVADDSNTETFVAGKILIDNDTWQGVPFYVRSGKRLRRKATRVDIVFKPEANNIFATKLAKIVRPRPVVLSLVIEPKQGIQLLLNATTPGNGLRTTLDELRFQPPAASLADSQEAYEKLLIDIVEGNQTNFTNWSEQYYTWRFIDRIRKRWDEVQPDFPNYCSNTFGPEASDQLLKKDSHEWIFGTDYLE</sequence>
<evidence type="ECO:0000256" key="5">
    <source>
        <dbReference type="ARBA" id="ARBA00023002"/>
    </source>
</evidence>
<dbReference type="PANTHER" id="PTHR23429">
    <property type="entry name" value="GLUCOSE-6-PHOSPHATE 1-DEHYDROGENASE G6PD"/>
    <property type="match status" value="1"/>
</dbReference>
<gene>
    <name evidence="7 10" type="primary">zwf</name>
    <name evidence="10" type="ORF">MOO47_01550</name>
</gene>
<dbReference type="InterPro" id="IPR019796">
    <property type="entry name" value="G6P_DH_AS"/>
</dbReference>
<evidence type="ECO:0000259" key="8">
    <source>
        <dbReference type="Pfam" id="PF00479"/>
    </source>
</evidence>
<dbReference type="InterPro" id="IPR022674">
    <property type="entry name" value="G6P_DH_NAD-bd"/>
</dbReference>
<dbReference type="EMBL" id="CP093365">
    <property type="protein sequence ID" value="UQS83902.1"/>
    <property type="molecule type" value="Genomic_DNA"/>
</dbReference>
<protein>
    <recommendedName>
        <fullName evidence="7">Glucose-6-phosphate 1-dehydrogenase</fullName>
        <shortName evidence="7">G6PD</shortName>
        <ecNumber evidence="7">1.1.1.49</ecNumber>
    </recommendedName>
</protein>
<dbReference type="Pfam" id="PF00479">
    <property type="entry name" value="G6PD_N"/>
    <property type="match status" value="1"/>
</dbReference>
<dbReference type="PRINTS" id="PR00079">
    <property type="entry name" value="G6PDHDRGNASE"/>
</dbReference>
<feature type="binding site" evidence="7">
    <location>
        <begin position="86"/>
        <end position="87"/>
    </location>
    <ligand>
        <name>NADP(+)</name>
        <dbReference type="ChEBI" id="CHEBI:58349"/>
    </ligand>
</feature>
<dbReference type="NCBIfam" id="TIGR00871">
    <property type="entry name" value="zwf"/>
    <property type="match status" value="1"/>
</dbReference>
<dbReference type="InterPro" id="IPR036291">
    <property type="entry name" value="NAD(P)-bd_dom_sf"/>
</dbReference>
<comment type="similarity">
    <text evidence="2 7">Belongs to the glucose-6-phosphate dehydrogenase family.</text>
</comment>
<comment type="caution">
    <text evidence="7">Lacks conserved residue(s) required for the propagation of feature annotation.</text>
</comment>
<feature type="domain" description="Glucose-6-phosphate dehydrogenase NAD-binding" evidence="8">
    <location>
        <begin position="10"/>
        <end position="187"/>
    </location>
</feature>
<evidence type="ECO:0000256" key="2">
    <source>
        <dbReference type="ARBA" id="ARBA00009975"/>
    </source>
</evidence>
<feature type="active site" description="Proton acceptor" evidence="7">
    <location>
        <position position="241"/>
    </location>
</feature>
<evidence type="ECO:0000256" key="1">
    <source>
        <dbReference type="ARBA" id="ARBA00004937"/>
    </source>
</evidence>
<feature type="binding site" evidence="7">
    <location>
        <position position="183"/>
    </location>
    <ligand>
        <name>substrate</name>
    </ligand>
</feature>
<feature type="domain" description="Glucose-6-phosphate dehydrogenase C-terminal" evidence="9">
    <location>
        <begin position="191"/>
        <end position="487"/>
    </location>
</feature>
<dbReference type="EC" id="1.1.1.49" evidence="7"/>
<feature type="binding site" evidence="7">
    <location>
        <position position="344"/>
    </location>
    <ligand>
        <name>substrate</name>
    </ligand>
</feature>
<comment type="pathway">
    <text evidence="1 7">Carbohydrate degradation; pentose phosphate pathway; D-ribulose 5-phosphate from D-glucose 6-phosphate (oxidative stage): step 1/3.</text>
</comment>
<keyword evidence="5 7" id="KW-0560">Oxidoreductase</keyword>
<dbReference type="Gene3D" id="3.30.360.10">
    <property type="entry name" value="Dihydrodipicolinate Reductase, domain 2"/>
    <property type="match status" value="1"/>
</dbReference>
<feature type="binding site" evidence="7">
    <location>
        <position position="217"/>
    </location>
    <ligand>
        <name>substrate</name>
    </ligand>
</feature>
<evidence type="ECO:0000256" key="4">
    <source>
        <dbReference type="ARBA" id="ARBA00022857"/>
    </source>
</evidence>
<reference evidence="10 11" key="1">
    <citation type="journal article" date="2022" name="Int. J. Syst. Evol. Microbiol.">
        <title>Apilactobacillus apisilvae sp. nov., Nicolia spurrieriana gen. nov. sp. nov., Bombilactobacillus folatiphilus sp. nov. and Bombilactobacillus thymidiniphilus sp. nov., four new lactic acid bacterial isolates from stingless bees Tetragonula carbonaria and Austroplebeia australis.</title>
        <authorList>
            <person name="Oliphant S.A."/>
            <person name="Watson-Haigh N.S."/>
            <person name="Sumby K.M."/>
            <person name="Gardner J."/>
            <person name="Groom S."/>
            <person name="Jiranek V."/>
        </authorList>
    </citation>
    <scope>NUCLEOTIDE SEQUENCE [LARGE SCALE GENOMIC DNA]</scope>
    <source>
        <strain evidence="10 11">SG4_A1</strain>
    </source>
</reference>
<feature type="binding site" evidence="7">
    <location>
        <position position="179"/>
    </location>
    <ligand>
        <name>substrate</name>
    </ligand>
</feature>
<comment type="catalytic activity">
    <reaction evidence="7">
        <text>D-glucose 6-phosphate + NADP(+) = 6-phospho-D-glucono-1,5-lactone + NADPH + H(+)</text>
        <dbReference type="Rhea" id="RHEA:15841"/>
        <dbReference type="ChEBI" id="CHEBI:15378"/>
        <dbReference type="ChEBI" id="CHEBI:57783"/>
        <dbReference type="ChEBI" id="CHEBI:57955"/>
        <dbReference type="ChEBI" id="CHEBI:58349"/>
        <dbReference type="ChEBI" id="CHEBI:61548"/>
        <dbReference type="EC" id="1.1.1.49"/>
    </reaction>
</comment>
<dbReference type="Pfam" id="PF02781">
    <property type="entry name" value="G6PD_C"/>
    <property type="match status" value="1"/>
</dbReference>
<proteinExistence type="inferred from homology"/>
<keyword evidence="4 7" id="KW-0521">NADP</keyword>
<dbReference type="InterPro" id="IPR022675">
    <property type="entry name" value="G6P_DH_C"/>
</dbReference>
<dbReference type="SUPFAM" id="SSF55347">
    <property type="entry name" value="Glyceraldehyde-3-phosphate dehydrogenase-like, C-terminal domain"/>
    <property type="match status" value="1"/>
</dbReference>
<comment type="function">
    <text evidence="7">Catalyzes the oxidation of glucose 6-phosphate to 6-phosphogluconolactone.</text>
</comment>
<feature type="binding site" evidence="7">
    <location>
        <position position="236"/>
    </location>
    <ligand>
        <name>substrate</name>
    </ligand>
</feature>
<evidence type="ECO:0000256" key="6">
    <source>
        <dbReference type="ARBA" id="ARBA00023277"/>
    </source>
</evidence>
<evidence type="ECO:0000313" key="11">
    <source>
        <dbReference type="Proteomes" id="UP000831947"/>
    </source>
</evidence>
<feature type="binding site" evidence="7">
    <location>
        <position position="339"/>
    </location>
    <ligand>
        <name>substrate</name>
    </ligand>
</feature>
<evidence type="ECO:0000256" key="3">
    <source>
        <dbReference type="ARBA" id="ARBA00022526"/>
    </source>
</evidence>
<keyword evidence="6 7" id="KW-0119">Carbohydrate metabolism</keyword>
<keyword evidence="3 7" id="KW-0313">Glucose metabolism</keyword>
<name>A0ABY4PED1_9LACO</name>
<dbReference type="Gene3D" id="3.40.50.720">
    <property type="entry name" value="NAD(P)-binding Rossmann-like Domain"/>
    <property type="match status" value="1"/>
</dbReference>
<evidence type="ECO:0000313" key="10">
    <source>
        <dbReference type="EMBL" id="UQS83902.1"/>
    </source>
</evidence>
<dbReference type="RefSeq" id="WP_249513087.1">
    <property type="nucleotide sequence ID" value="NZ_CP093365.1"/>
</dbReference>
<feature type="binding site" evidence="7">
    <location>
        <position position="149"/>
    </location>
    <ligand>
        <name>NADP(+)</name>
        <dbReference type="ChEBI" id="CHEBI:58349"/>
    </ligand>
</feature>
<evidence type="ECO:0000259" key="9">
    <source>
        <dbReference type="Pfam" id="PF02781"/>
    </source>
</evidence>
<dbReference type="PROSITE" id="PS00069">
    <property type="entry name" value="G6P_DEHYDROGENASE"/>
    <property type="match status" value="1"/>
</dbReference>